<evidence type="ECO:0000313" key="2">
    <source>
        <dbReference type="Proteomes" id="UP000827872"/>
    </source>
</evidence>
<dbReference type="EMBL" id="CM037624">
    <property type="protein sequence ID" value="KAH8010895.1"/>
    <property type="molecule type" value="Genomic_DNA"/>
</dbReference>
<reference evidence="1" key="1">
    <citation type="submission" date="2021-08" db="EMBL/GenBank/DDBJ databases">
        <title>The first chromosome-level gecko genome reveals the dynamic sex chromosomes of Neotropical dwarf geckos (Sphaerodactylidae: Sphaerodactylus).</title>
        <authorList>
            <person name="Pinto B.J."/>
            <person name="Keating S.E."/>
            <person name="Gamble T."/>
        </authorList>
    </citation>
    <scope>NUCLEOTIDE SEQUENCE</scope>
    <source>
        <strain evidence="1">TG3544</strain>
    </source>
</reference>
<organism evidence="1 2">
    <name type="scientific">Sphaerodactylus townsendi</name>
    <dbReference type="NCBI Taxonomy" id="933632"/>
    <lineage>
        <taxon>Eukaryota</taxon>
        <taxon>Metazoa</taxon>
        <taxon>Chordata</taxon>
        <taxon>Craniata</taxon>
        <taxon>Vertebrata</taxon>
        <taxon>Euteleostomi</taxon>
        <taxon>Lepidosauria</taxon>
        <taxon>Squamata</taxon>
        <taxon>Bifurcata</taxon>
        <taxon>Gekkota</taxon>
        <taxon>Sphaerodactylidae</taxon>
        <taxon>Sphaerodactylus</taxon>
    </lineage>
</organism>
<sequence>MWKVSENHVLKEQVTGCTLDILQLKTHFQPFMKLSGEDQSTLYEALRELLLHEETVTQLEDVLDNIHLEGMLESLVMKELKLPERKSIEEFLQLMGISLQEKPLRNRHQDQALLLAAHILLSALAELSDYALVLLWACCDLQVVPALCCLPDMTSLDGTLTLADPVLAPLTDVGRFHLVQRLFASSNINLEMTESSIRAITMKKPQFLPIVIYIALYGFCALGWKTELQ</sequence>
<gene>
    <name evidence="1" type="ORF">K3G42_015734</name>
</gene>
<comment type="caution">
    <text evidence="1">The sequence shown here is derived from an EMBL/GenBank/DDBJ whole genome shotgun (WGS) entry which is preliminary data.</text>
</comment>
<proteinExistence type="predicted"/>
<keyword evidence="2" id="KW-1185">Reference proteome</keyword>
<protein>
    <submittedName>
        <fullName evidence="1">Uncharacterized protein</fullName>
    </submittedName>
</protein>
<dbReference type="Proteomes" id="UP000827872">
    <property type="component" value="Linkage Group LG11"/>
</dbReference>
<evidence type="ECO:0000313" key="1">
    <source>
        <dbReference type="EMBL" id="KAH8010895.1"/>
    </source>
</evidence>
<name>A0ACB8FUP2_9SAUR</name>
<accession>A0ACB8FUP2</accession>